<feature type="domain" description="Tubulin/FtsZ GTPase" evidence="6">
    <location>
        <begin position="51"/>
        <end position="271"/>
    </location>
</feature>
<dbReference type="PRINTS" id="PR01519">
    <property type="entry name" value="EPSLNTUBULIN"/>
</dbReference>
<gene>
    <name evidence="7" type="ORF">ABEB36_004179</name>
</gene>
<evidence type="ECO:0000313" key="8">
    <source>
        <dbReference type="Proteomes" id="UP001566132"/>
    </source>
</evidence>
<sequence length="470" mass="53251">MSEFVLIQVGQCGNQIGNALWPKILSEYDVSITKNSAKLQNNGTGLCQDSFNSFFHVPSAKQNNGYNSLHELINNKVKARAVCIDMEDSVVARYRTGILKGLFDEKCLVTNYPGSGNNWAEGFCEHGPQYEEKIFNSLRHSVERCDSLHGFLMMFSTGGGTGSGLGTYTLNRLTDVFPKIERFVSCVYSTGTEDVITSPYNNALSTHQLLENATCVFPVENRCLLDIAMRKYRNGLMGKSEKITQFHSTDDMNSSIVDMLLHLTSGSRFRGSLNFDMNDISTNMVPYPKMNFLSSGFNHIVNVNEKNTVSKRHKEELFVASFSRSNQLIQVDPLAPKSYLLGASLIGRGEYTITDLQAHIEKLQNKAKFTAWSKKSIRIGLCSVAPKGQKIALFSLFNSTRMYNLFEHLYKQFNSLFKKQAHIHHYAKINNFDMEFFDECKESLQNIMQKYREIEVSVPMNIPRLKPRLT</sequence>
<dbReference type="Pfam" id="PF03953">
    <property type="entry name" value="Tubulin_C"/>
    <property type="match status" value="1"/>
</dbReference>
<evidence type="ECO:0000313" key="7">
    <source>
        <dbReference type="EMBL" id="KAL1509444.1"/>
    </source>
</evidence>
<evidence type="ECO:0000256" key="4">
    <source>
        <dbReference type="ARBA" id="ARBA00023134"/>
    </source>
</evidence>
<keyword evidence="2 5" id="KW-0493">Microtubule</keyword>
<comment type="similarity">
    <text evidence="1 5">Belongs to the tubulin family.</text>
</comment>
<dbReference type="PROSITE" id="PS00227">
    <property type="entry name" value="TUBULIN"/>
    <property type="match status" value="1"/>
</dbReference>
<comment type="caution">
    <text evidence="7">The sequence shown here is derived from an EMBL/GenBank/DDBJ whole genome shotgun (WGS) entry which is preliminary data.</text>
</comment>
<dbReference type="AlphaFoldDB" id="A0ABD1F2H6"/>
<name>A0ABD1F2H6_HYPHA</name>
<evidence type="ECO:0000256" key="3">
    <source>
        <dbReference type="ARBA" id="ARBA00022741"/>
    </source>
</evidence>
<dbReference type="SMART" id="SM00864">
    <property type="entry name" value="Tubulin"/>
    <property type="match status" value="1"/>
</dbReference>
<organism evidence="7 8">
    <name type="scientific">Hypothenemus hampei</name>
    <name type="common">Coffee berry borer</name>
    <dbReference type="NCBI Taxonomy" id="57062"/>
    <lineage>
        <taxon>Eukaryota</taxon>
        <taxon>Metazoa</taxon>
        <taxon>Ecdysozoa</taxon>
        <taxon>Arthropoda</taxon>
        <taxon>Hexapoda</taxon>
        <taxon>Insecta</taxon>
        <taxon>Pterygota</taxon>
        <taxon>Neoptera</taxon>
        <taxon>Endopterygota</taxon>
        <taxon>Coleoptera</taxon>
        <taxon>Polyphaga</taxon>
        <taxon>Cucujiformia</taxon>
        <taxon>Curculionidae</taxon>
        <taxon>Scolytinae</taxon>
        <taxon>Hypothenemus</taxon>
    </lineage>
</organism>
<dbReference type="InterPro" id="IPR000217">
    <property type="entry name" value="Tubulin"/>
</dbReference>
<dbReference type="Gene3D" id="3.40.50.1440">
    <property type="entry name" value="Tubulin/FtsZ, GTPase domain"/>
    <property type="match status" value="1"/>
</dbReference>
<keyword evidence="8" id="KW-1185">Reference proteome</keyword>
<dbReference type="InterPro" id="IPR004057">
    <property type="entry name" value="Epsilon_tubulin"/>
</dbReference>
<dbReference type="SUPFAM" id="SSF55307">
    <property type="entry name" value="Tubulin C-terminal domain-like"/>
    <property type="match status" value="1"/>
</dbReference>
<dbReference type="Gene3D" id="1.10.287.600">
    <property type="entry name" value="Helix hairpin bin"/>
    <property type="match status" value="1"/>
</dbReference>
<evidence type="ECO:0000259" key="6">
    <source>
        <dbReference type="SMART" id="SM00864"/>
    </source>
</evidence>
<evidence type="ECO:0000256" key="1">
    <source>
        <dbReference type="ARBA" id="ARBA00009636"/>
    </source>
</evidence>
<protein>
    <recommendedName>
        <fullName evidence="6">Tubulin/FtsZ GTPase domain-containing protein</fullName>
    </recommendedName>
</protein>
<dbReference type="Proteomes" id="UP001566132">
    <property type="component" value="Unassembled WGS sequence"/>
</dbReference>
<dbReference type="Pfam" id="PF00091">
    <property type="entry name" value="Tubulin"/>
    <property type="match status" value="1"/>
</dbReference>
<keyword evidence="3 5" id="KW-0547">Nucleotide-binding</keyword>
<accession>A0ABD1F2H6</accession>
<evidence type="ECO:0000256" key="5">
    <source>
        <dbReference type="RuleBase" id="RU000352"/>
    </source>
</evidence>
<dbReference type="GO" id="GO:0005874">
    <property type="term" value="C:microtubule"/>
    <property type="evidence" value="ECO:0007669"/>
    <property type="project" value="UniProtKB-KW"/>
</dbReference>
<dbReference type="InterPro" id="IPR023123">
    <property type="entry name" value="Tubulin_C"/>
</dbReference>
<dbReference type="InterPro" id="IPR017975">
    <property type="entry name" value="Tubulin_CS"/>
</dbReference>
<dbReference type="PRINTS" id="PR01161">
    <property type="entry name" value="TUBULIN"/>
</dbReference>
<dbReference type="InterPro" id="IPR008280">
    <property type="entry name" value="Tub_FtsZ_C"/>
</dbReference>
<dbReference type="InterPro" id="IPR003008">
    <property type="entry name" value="Tubulin_FtsZ_GTPase"/>
</dbReference>
<dbReference type="SUPFAM" id="SSF52490">
    <property type="entry name" value="Tubulin nucleotide-binding domain-like"/>
    <property type="match status" value="1"/>
</dbReference>
<dbReference type="GO" id="GO:0005525">
    <property type="term" value="F:GTP binding"/>
    <property type="evidence" value="ECO:0007669"/>
    <property type="project" value="UniProtKB-UniRule"/>
</dbReference>
<evidence type="ECO:0000256" key="2">
    <source>
        <dbReference type="ARBA" id="ARBA00022701"/>
    </source>
</evidence>
<dbReference type="PANTHER" id="PTHR11588">
    <property type="entry name" value="TUBULIN"/>
    <property type="match status" value="1"/>
</dbReference>
<dbReference type="EMBL" id="JBDJPC010000003">
    <property type="protein sequence ID" value="KAL1509444.1"/>
    <property type="molecule type" value="Genomic_DNA"/>
</dbReference>
<dbReference type="InterPro" id="IPR018316">
    <property type="entry name" value="Tubulin/FtsZ_2-layer-sand-dom"/>
</dbReference>
<dbReference type="InterPro" id="IPR036525">
    <property type="entry name" value="Tubulin/FtsZ_GTPase_sf"/>
</dbReference>
<keyword evidence="4 5" id="KW-0342">GTP-binding</keyword>
<reference evidence="7 8" key="1">
    <citation type="submission" date="2024-05" db="EMBL/GenBank/DDBJ databases">
        <title>Genetic variation in Jamaican populations of the coffee berry borer (Hypothenemus hampei).</title>
        <authorList>
            <person name="Errbii M."/>
            <person name="Myrie A."/>
        </authorList>
    </citation>
    <scope>NUCLEOTIDE SEQUENCE [LARGE SCALE GENOMIC DNA]</scope>
    <source>
        <strain evidence="7">JA-Hopewell-2020-01-JO</strain>
        <tissue evidence="7">Whole body</tissue>
    </source>
</reference>
<proteinExistence type="inferred from homology"/>